<proteinExistence type="predicted"/>
<dbReference type="EMBL" id="JAVDVI010000009">
    <property type="protein sequence ID" value="MDR6968334.1"/>
    <property type="molecule type" value="Genomic_DNA"/>
</dbReference>
<reference evidence="1 2" key="1">
    <citation type="submission" date="2023-07" db="EMBL/GenBank/DDBJ databases">
        <title>Sorghum-associated microbial communities from plants grown in Nebraska, USA.</title>
        <authorList>
            <person name="Schachtman D."/>
        </authorList>
    </citation>
    <scope>NUCLEOTIDE SEQUENCE [LARGE SCALE GENOMIC DNA]</scope>
    <source>
        <strain evidence="1 2">3773</strain>
    </source>
</reference>
<dbReference type="Proteomes" id="UP001255185">
    <property type="component" value="Unassembled WGS sequence"/>
</dbReference>
<organism evidence="1 2">
    <name type="scientific">Flavobacterium arsenatis</name>
    <dbReference type="NCBI Taxonomy" id="1484332"/>
    <lineage>
        <taxon>Bacteria</taxon>
        <taxon>Pseudomonadati</taxon>
        <taxon>Bacteroidota</taxon>
        <taxon>Flavobacteriia</taxon>
        <taxon>Flavobacteriales</taxon>
        <taxon>Flavobacteriaceae</taxon>
        <taxon>Flavobacterium</taxon>
    </lineage>
</organism>
<sequence length="37" mass="4251">MCILKRIILAKLPVNKIIVMKSDLKKLTTFAKQPQIL</sequence>
<comment type="caution">
    <text evidence="1">The sequence shown here is derived from an EMBL/GenBank/DDBJ whole genome shotgun (WGS) entry which is preliminary data.</text>
</comment>
<name>A0ABU1TQS0_9FLAO</name>
<gene>
    <name evidence="1" type="ORF">J2X31_002351</name>
</gene>
<evidence type="ECO:0000313" key="2">
    <source>
        <dbReference type="Proteomes" id="UP001255185"/>
    </source>
</evidence>
<evidence type="ECO:0000313" key="1">
    <source>
        <dbReference type="EMBL" id="MDR6968334.1"/>
    </source>
</evidence>
<protein>
    <submittedName>
        <fullName evidence="1">Uncharacterized protein</fullName>
    </submittedName>
</protein>
<keyword evidence="2" id="KW-1185">Reference proteome</keyword>
<accession>A0ABU1TQS0</accession>